<dbReference type="PROSITE" id="PS50865">
    <property type="entry name" value="ZF_MYND_2"/>
    <property type="match status" value="1"/>
</dbReference>
<keyword evidence="1" id="KW-0479">Metal-binding</keyword>
<evidence type="ECO:0000256" key="2">
    <source>
        <dbReference type="ARBA" id="ARBA00022771"/>
    </source>
</evidence>
<evidence type="ECO:0000313" key="6">
    <source>
        <dbReference type="EMBL" id="KAK7052468.1"/>
    </source>
</evidence>
<keyword evidence="2 4" id="KW-0863">Zinc-finger</keyword>
<dbReference type="SUPFAM" id="SSF144232">
    <property type="entry name" value="HIT/MYND zinc finger-like"/>
    <property type="match status" value="1"/>
</dbReference>
<protein>
    <submittedName>
        <fullName evidence="6">N-lysine methyltransferase SMYD2</fullName>
    </submittedName>
</protein>
<comment type="caution">
    <text evidence="6">The sequence shown here is derived from an EMBL/GenBank/DDBJ whole genome shotgun (WGS) entry which is preliminary data.</text>
</comment>
<dbReference type="GO" id="GO:0008168">
    <property type="term" value="F:methyltransferase activity"/>
    <property type="evidence" value="ECO:0007669"/>
    <property type="project" value="UniProtKB-KW"/>
</dbReference>
<evidence type="ECO:0000259" key="5">
    <source>
        <dbReference type="PROSITE" id="PS50865"/>
    </source>
</evidence>
<dbReference type="Proteomes" id="UP001362999">
    <property type="component" value="Unassembled WGS sequence"/>
</dbReference>
<reference evidence="6 7" key="1">
    <citation type="journal article" date="2024" name="J Genomics">
        <title>Draft genome sequencing and assembly of Favolaschia claudopus CIRM-BRFM 2984 isolated from oak limbs.</title>
        <authorList>
            <person name="Navarro D."/>
            <person name="Drula E."/>
            <person name="Chaduli D."/>
            <person name="Cazenave R."/>
            <person name="Ahrendt S."/>
            <person name="Wang J."/>
            <person name="Lipzen A."/>
            <person name="Daum C."/>
            <person name="Barry K."/>
            <person name="Grigoriev I.V."/>
            <person name="Favel A."/>
            <person name="Rosso M.N."/>
            <person name="Martin F."/>
        </authorList>
    </citation>
    <scope>NUCLEOTIDE SEQUENCE [LARGE SCALE GENOMIC DNA]</scope>
    <source>
        <strain evidence="6 7">CIRM-BRFM 2984</strain>
    </source>
</reference>
<keyword evidence="6" id="KW-0808">Transferase</keyword>
<sequence>MGEFECNAAECKEEGISQCARCKQRFYCGSECQLKDWPTHKQECKRLTTNAQTGPAPSSSPRPHFSPFGQMFHPDYPGGSIPMSMNTKFFDPMFGYTAQDPKRIYKELVNAYRLLRLNAHSNARSVSPELQNMEFKGWMERVMRVGMLPEWWDAEVNGAGIDEYAREDEWGRLDRVLSREEIKADAQMRLMSLEMMIERVMLNN</sequence>
<evidence type="ECO:0000313" key="7">
    <source>
        <dbReference type="Proteomes" id="UP001362999"/>
    </source>
</evidence>
<dbReference type="GO" id="GO:0008270">
    <property type="term" value="F:zinc ion binding"/>
    <property type="evidence" value="ECO:0007669"/>
    <property type="project" value="UniProtKB-KW"/>
</dbReference>
<dbReference type="Gene3D" id="6.10.140.2220">
    <property type="match status" value="1"/>
</dbReference>
<evidence type="ECO:0000256" key="4">
    <source>
        <dbReference type="PROSITE-ProRule" id="PRU00134"/>
    </source>
</evidence>
<gene>
    <name evidence="6" type="ORF">R3P38DRAFT_3386861</name>
</gene>
<dbReference type="InterPro" id="IPR002893">
    <property type="entry name" value="Znf_MYND"/>
</dbReference>
<accession>A0AAW0DLJ7</accession>
<feature type="domain" description="MYND-type" evidence="5">
    <location>
        <begin position="3"/>
        <end position="44"/>
    </location>
</feature>
<dbReference type="GO" id="GO:0032259">
    <property type="term" value="P:methylation"/>
    <property type="evidence" value="ECO:0007669"/>
    <property type="project" value="UniProtKB-KW"/>
</dbReference>
<keyword evidence="7" id="KW-1185">Reference proteome</keyword>
<proteinExistence type="predicted"/>
<dbReference type="Pfam" id="PF01753">
    <property type="entry name" value="zf-MYND"/>
    <property type="match status" value="1"/>
</dbReference>
<keyword evidence="3" id="KW-0862">Zinc</keyword>
<evidence type="ECO:0000256" key="3">
    <source>
        <dbReference type="ARBA" id="ARBA00022833"/>
    </source>
</evidence>
<evidence type="ECO:0000256" key="1">
    <source>
        <dbReference type="ARBA" id="ARBA00022723"/>
    </source>
</evidence>
<dbReference type="EMBL" id="JAWWNJ010000007">
    <property type="protein sequence ID" value="KAK7052468.1"/>
    <property type="molecule type" value="Genomic_DNA"/>
</dbReference>
<organism evidence="6 7">
    <name type="scientific">Favolaschia claudopus</name>
    <dbReference type="NCBI Taxonomy" id="2862362"/>
    <lineage>
        <taxon>Eukaryota</taxon>
        <taxon>Fungi</taxon>
        <taxon>Dikarya</taxon>
        <taxon>Basidiomycota</taxon>
        <taxon>Agaricomycotina</taxon>
        <taxon>Agaricomycetes</taxon>
        <taxon>Agaricomycetidae</taxon>
        <taxon>Agaricales</taxon>
        <taxon>Marasmiineae</taxon>
        <taxon>Mycenaceae</taxon>
        <taxon>Favolaschia</taxon>
    </lineage>
</organism>
<keyword evidence="6" id="KW-0489">Methyltransferase</keyword>
<name>A0AAW0DLJ7_9AGAR</name>
<dbReference type="PROSITE" id="PS01360">
    <property type="entry name" value="ZF_MYND_1"/>
    <property type="match status" value="1"/>
</dbReference>
<dbReference type="AlphaFoldDB" id="A0AAW0DLJ7"/>